<organism evidence="2 3">
    <name type="scientific">Variovorax ginsengisoli</name>
    <dbReference type="NCBI Taxonomy" id="363844"/>
    <lineage>
        <taxon>Bacteria</taxon>
        <taxon>Pseudomonadati</taxon>
        <taxon>Pseudomonadota</taxon>
        <taxon>Betaproteobacteria</taxon>
        <taxon>Burkholderiales</taxon>
        <taxon>Comamonadaceae</taxon>
        <taxon>Variovorax</taxon>
    </lineage>
</organism>
<dbReference type="RefSeq" id="WP_307692372.1">
    <property type="nucleotide sequence ID" value="NZ_JAUSRO010000020.1"/>
</dbReference>
<sequence length="122" mass="13054">MNAVQTSALPNEPDMFAGTPSAPPDVIEVVGTLIADAEVRARLVGEHSVPVLCVEVRPLSGLHRSIHAELVYTETTRALAVAKAATLRRGARITVTTPLQDMRTVFPHAQSLTLIPIPPHHA</sequence>
<dbReference type="Proteomes" id="UP001226867">
    <property type="component" value="Unassembled WGS sequence"/>
</dbReference>
<proteinExistence type="predicted"/>
<feature type="region of interest" description="Disordered" evidence="1">
    <location>
        <begin position="1"/>
        <end position="20"/>
    </location>
</feature>
<accession>A0ABT9SE41</accession>
<protein>
    <submittedName>
        <fullName evidence="2">Uncharacterized protein</fullName>
    </submittedName>
</protein>
<comment type="caution">
    <text evidence="2">The sequence shown here is derived from an EMBL/GenBank/DDBJ whole genome shotgun (WGS) entry which is preliminary data.</text>
</comment>
<reference evidence="2 3" key="1">
    <citation type="submission" date="2023-07" db="EMBL/GenBank/DDBJ databases">
        <title>Sorghum-associated microbial communities from plants grown in Nebraska, USA.</title>
        <authorList>
            <person name="Schachtman D."/>
        </authorList>
    </citation>
    <scope>NUCLEOTIDE SEQUENCE [LARGE SCALE GENOMIC DNA]</scope>
    <source>
        <strain evidence="2 3">DS1607</strain>
    </source>
</reference>
<dbReference type="EMBL" id="JAUSRO010000020">
    <property type="protein sequence ID" value="MDP9902636.1"/>
    <property type="molecule type" value="Genomic_DNA"/>
</dbReference>
<gene>
    <name evidence="2" type="ORF">J2W36_004913</name>
</gene>
<evidence type="ECO:0000313" key="3">
    <source>
        <dbReference type="Proteomes" id="UP001226867"/>
    </source>
</evidence>
<name>A0ABT9SE41_9BURK</name>
<keyword evidence="3" id="KW-1185">Reference proteome</keyword>
<evidence type="ECO:0000313" key="2">
    <source>
        <dbReference type="EMBL" id="MDP9902636.1"/>
    </source>
</evidence>
<evidence type="ECO:0000256" key="1">
    <source>
        <dbReference type="SAM" id="MobiDB-lite"/>
    </source>
</evidence>